<evidence type="ECO:0000313" key="3">
    <source>
        <dbReference type="Proteomes" id="UP001500449"/>
    </source>
</evidence>
<gene>
    <name evidence="2" type="ORF">GCM10009836_29590</name>
</gene>
<dbReference type="Pfam" id="PF00144">
    <property type="entry name" value="Beta-lactamase"/>
    <property type="match status" value="1"/>
</dbReference>
<feature type="domain" description="Beta-lactamase-related" evidence="1">
    <location>
        <begin position="4"/>
        <end position="146"/>
    </location>
</feature>
<sequence length="165" mass="17560">MPRPPGAEKGRARGYIETRANGSLRVSVYQNSSYAFAAGGALSTADDLATWIKALVGGKVFGADLQRQWLDSPQPADPADLAATQYGYGIERQTFAPGATMYFHFGELPGFNSFAGYDPVNKVTLVIWSNLTVSPDSRPTANALLVKVLGQIYTLPSAPSGEETG</sequence>
<accession>A0ABN2N126</accession>
<keyword evidence="3" id="KW-1185">Reference proteome</keyword>
<organism evidence="2 3">
    <name type="scientific">Pseudonocardia ailaonensis</name>
    <dbReference type="NCBI Taxonomy" id="367279"/>
    <lineage>
        <taxon>Bacteria</taxon>
        <taxon>Bacillati</taxon>
        <taxon>Actinomycetota</taxon>
        <taxon>Actinomycetes</taxon>
        <taxon>Pseudonocardiales</taxon>
        <taxon>Pseudonocardiaceae</taxon>
        <taxon>Pseudonocardia</taxon>
    </lineage>
</organism>
<protein>
    <recommendedName>
        <fullName evidence="1">Beta-lactamase-related domain-containing protein</fullName>
    </recommendedName>
</protein>
<dbReference type="PANTHER" id="PTHR46825">
    <property type="entry name" value="D-ALANYL-D-ALANINE-CARBOXYPEPTIDASE/ENDOPEPTIDASE AMPH"/>
    <property type="match status" value="1"/>
</dbReference>
<dbReference type="EMBL" id="BAAAQK010000006">
    <property type="protein sequence ID" value="GAA1847979.1"/>
    <property type="molecule type" value="Genomic_DNA"/>
</dbReference>
<evidence type="ECO:0000259" key="1">
    <source>
        <dbReference type="Pfam" id="PF00144"/>
    </source>
</evidence>
<comment type="caution">
    <text evidence="2">The sequence shown here is derived from an EMBL/GenBank/DDBJ whole genome shotgun (WGS) entry which is preliminary data.</text>
</comment>
<dbReference type="Gene3D" id="3.40.710.10">
    <property type="entry name" value="DD-peptidase/beta-lactamase superfamily"/>
    <property type="match status" value="1"/>
</dbReference>
<dbReference type="InterPro" id="IPR012338">
    <property type="entry name" value="Beta-lactam/transpept-like"/>
</dbReference>
<proteinExistence type="predicted"/>
<dbReference type="InterPro" id="IPR050491">
    <property type="entry name" value="AmpC-like"/>
</dbReference>
<evidence type="ECO:0000313" key="2">
    <source>
        <dbReference type="EMBL" id="GAA1847979.1"/>
    </source>
</evidence>
<dbReference type="SUPFAM" id="SSF56601">
    <property type="entry name" value="beta-lactamase/transpeptidase-like"/>
    <property type="match status" value="1"/>
</dbReference>
<dbReference type="PANTHER" id="PTHR46825:SF7">
    <property type="entry name" value="D-ALANYL-D-ALANINE CARBOXYPEPTIDASE"/>
    <property type="match status" value="1"/>
</dbReference>
<dbReference type="RefSeq" id="WP_344416722.1">
    <property type="nucleotide sequence ID" value="NZ_BAAAQK010000006.1"/>
</dbReference>
<dbReference type="InterPro" id="IPR001466">
    <property type="entry name" value="Beta-lactam-related"/>
</dbReference>
<reference evidence="2 3" key="1">
    <citation type="journal article" date="2019" name="Int. J. Syst. Evol. Microbiol.">
        <title>The Global Catalogue of Microorganisms (GCM) 10K type strain sequencing project: providing services to taxonomists for standard genome sequencing and annotation.</title>
        <authorList>
            <consortium name="The Broad Institute Genomics Platform"/>
            <consortium name="The Broad Institute Genome Sequencing Center for Infectious Disease"/>
            <person name="Wu L."/>
            <person name="Ma J."/>
        </authorList>
    </citation>
    <scope>NUCLEOTIDE SEQUENCE [LARGE SCALE GENOMIC DNA]</scope>
    <source>
        <strain evidence="2 3">JCM 16009</strain>
    </source>
</reference>
<name>A0ABN2N126_9PSEU</name>
<dbReference type="Proteomes" id="UP001500449">
    <property type="component" value="Unassembled WGS sequence"/>
</dbReference>